<organism evidence="1 2">
    <name type="scientific">Luteimonas kalidii</name>
    <dbReference type="NCBI Taxonomy" id="3042025"/>
    <lineage>
        <taxon>Bacteria</taxon>
        <taxon>Pseudomonadati</taxon>
        <taxon>Pseudomonadota</taxon>
        <taxon>Gammaproteobacteria</taxon>
        <taxon>Lysobacterales</taxon>
        <taxon>Lysobacteraceae</taxon>
        <taxon>Luteimonas</taxon>
    </lineage>
</organism>
<dbReference type="EMBL" id="JARXRO010000020">
    <property type="protein sequence ID" value="MDH5835269.1"/>
    <property type="molecule type" value="Genomic_DNA"/>
</dbReference>
<evidence type="ECO:0000313" key="2">
    <source>
        <dbReference type="Proteomes" id="UP001156873"/>
    </source>
</evidence>
<comment type="caution">
    <text evidence="1">The sequence shown here is derived from an EMBL/GenBank/DDBJ whole genome shotgun (WGS) entry which is preliminary data.</text>
</comment>
<protein>
    <submittedName>
        <fullName evidence="1">Uncharacterized protein</fullName>
    </submittedName>
</protein>
<reference evidence="1 2" key="1">
    <citation type="submission" date="2023-04" db="EMBL/GenBank/DDBJ databases">
        <title>Luteimonas sp. M1R5S59.</title>
        <authorList>
            <person name="Sun J.-Q."/>
        </authorList>
    </citation>
    <scope>NUCLEOTIDE SEQUENCE [LARGE SCALE GENOMIC DNA]</scope>
    <source>
        <strain evidence="1 2">M1R5S59</strain>
    </source>
</reference>
<sequence>MDKDRFRDETFEYISRYFDNSLSELSERNTGYEGVFRRVDANRFFATIYKDGQDVARATIYMGGILGSGINYIQGQTTTESSLNESLTVDADDQSLYLTSLGMSSFVHARGQKLSQEGAAELLWGLVMQPLQQRSTW</sequence>
<gene>
    <name evidence="1" type="ORF">QFW81_15245</name>
</gene>
<dbReference type="Proteomes" id="UP001156873">
    <property type="component" value="Unassembled WGS sequence"/>
</dbReference>
<keyword evidence="2" id="KW-1185">Reference proteome</keyword>
<dbReference type="RefSeq" id="WP_280579983.1">
    <property type="nucleotide sequence ID" value="NZ_JARXRO010000020.1"/>
</dbReference>
<name>A0ABT6JX41_9GAMM</name>
<proteinExistence type="predicted"/>
<evidence type="ECO:0000313" key="1">
    <source>
        <dbReference type="EMBL" id="MDH5835269.1"/>
    </source>
</evidence>
<accession>A0ABT6JX41</accession>